<dbReference type="PROSITE" id="PS51340">
    <property type="entry name" value="MOSC"/>
    <property type="match status" value="1"/>
</dbReference>
<dbReference type="InterPro" id="IPR011037">
    <property type="entry name" value="Pyrv_Knase-like_insert_dom_sf"/>
</dbReference>
<dbReference type="SUPFAM" id="SSF50800">
    <property type="entry name" value="PK beta-barrel domain-like"/>
    <property type="match status" value="1"/>
</dbReference>
<dbReference type="InterPro" id="IPR005303">
    <property type="entry name" value="MOCOS_middle"/>
</dbReference>
<evidence type="ECO:0000313" key="2">
    <source>
        <dbReference type="EMBL" id="RNM11504.1"/>
    </source>
</evidence>
<accession>A0A3N0GGC5</accession>
<organism evidence="2 3">
    <name type="scientific">Nocardioides pocheonensis</name>
    <dbReference type="NCBI Taxonomy" id="661485"/>
    <lineage>
        <taxon>Bacteria</taxon>
        <taxon>Bacillati</taxon>
        <taxon>Actinomycetota</taxon>
        <taxon>Actinomycetes</taxon>
        <taxon>Propionibacteriales</taxon>
        <taxon>Nocardioidaceae</taxon>
        <taxon>Nocardioides</taxon>
    </lineage>
</organism>
<dbReference type="OrthoDB" id="9793178at2"/>
<dbReference type="Pfam" id="PF03476">
    <property type="entry name" value="MOSC_N"/>
    <property type="match status" value="1"/>
</dbReference>
<dbReference type="Pfam" id="PF03473">
    <property type="entry name" value="MOSC"/>
    <property type="match status" value="1"/>
</dbReference>
<protein>
    <submittedName>
        <fullName evidence="2">MOSC domain-containing protein</fullName>
    </submittedName>
</protein>
<dbReference type="RefSeq" id="WP_123225193.1">
    <property type="nucleotide sequence ID" value="NZ_RJSF01000048.1"/>
</dbReference>
<keyword evidence="3" id="KW-1185">Reference proteome</keyword>
<feature type="domain" description="MOSC" evidence="1">
    <location>
        <begin position="90"/>
        <end position="250"/>
    </location>
</feature>
<dbReference type="Proteomes" id="UP000279994">
    <property type="component" value="Unassembled WGS sequence"/>
</dbReference>
<comment type="caution">
    <text evidence="2">The sequence shown here is derived from an EMBL/GenBank/DDBJ whole genome shotgun (WGS) entry which is preliminary data.</text>
</comment>
<proteinExistence type="predicted"/>
<dbReference type="GO" id="GO:0003824">
    <property type="term" value="F:catalytic activity"/>
    <property type="evidence" value="ECO:0007669"/>
    <property type="project" value="InterPro"/>
</dbReference>
<evidence type="ECO:0000313" key="3">
    <source>
        <dbReference type="Proteomes" id="UP000279994"/>
    </source>
</evidence>
<dbReference type="EMBL" id="RJSF01000048">
    <property type="protein sequence ID" value="RNM11504.1"/>
    <property type="molecule type" value="Genomic_DNA"/>
</dbReference>
<dbReference type="AlphaFoldDB" id="A0A3N0GGC5"/>
<sequence length="254" mass="27596">MEVVGLWRYPVKSLQGETVDTARVETDGIAGDRIWGIRDQRTGRILTARRRPELLAAAASYDDGDQPVITLPDGSTLVGPSARTDRELSRWLASPVSLVSSSGRAGRAEFFADATDDTSPAIEWTMPLGRYVDASPILIVTTASLRTGAAHHPRGTWDVRRFRPNVLIDVDGDGWLEDSWVGHHVEVGSVTLRPLQPCVRCTMVTRPQPGLEADVEMFRTLARHHGGLFGVWSDVVAPGRLSVGDLAAEHASSA</sequence>
<dbReference type="GO" id="GO:0030170">
    <property type="term" value="F:pyridoxal phosphate binding"/>
    <property type="evidence" value="ECO:0007669"/>
    <property type="project" value="InterPro"/>
</dbReference>
<name>A0A3N0GGC5_9ACTN</name>
<evidence type="ECO:0000259" key="1">
    <source>
        <dbReference type="PROSITE" id="PS51340"/>
    </source>
</evidence>
<gene>
    <name evidence="2" type="ORF">EFL26_22610</name>
</gene>
<reference evidence="2 3" key="1">
    <citation type="submission" date="2018-11" db="EMBL/GenBank/DDBJ databases">
        <authorList>
            <person name="Li F."/>
        </authorList>
    </citation>
    <scope>NUCLEOTIDE SEQUENCE [LARGE SCALE GENOMIC DNA]</scope>
    <source>
        <strain evidence="2 3">Gsoil 818</strain>
    </source>
</reference>
<dbReference type="InterPro" id="IPR005302">
    <property type="entry name" value="MoCF_Sase_C"/>
</dbReference>
<dbReference type="GO" id="GO:0030151">
    <property type="term" value="F:molybdenum ion binding"/>
    <property type="evidence" value="ECO:0007669"/>
    <property type="project" value="InterPro"/>
</dbReference>